<evidence type="ECO:0000256" key="1">
    <source>
        <dbReference type="ARBA" id="ARBA00022553"/>
    </source>
</evidence>
<dbReference type="Pfam" id="PF00486">
    <property type="entry name" value="Trans_reg_C"/>
    <property type="match status" value="1"/>
</dbReference>
<evidence type="ECO:0000256" key="5">
    <source>
        <dbReference type="ARBA" id="ARBA00023163"/>
    </source>
</evidence>
<proteinExistence type="predicted"/>
<dbReference type="SMART" id="SM00448">
    <property type="entry name" value="REC"/>
    <property type="match status" value="1"/>
</dbReference>
<keyword evidence="1 6" id="KW-0597">Phosphoprotein</keyword>
<dbReference type="GO" id="GO:0006355">
    <property type="term" value="P:regulation of DNA-templated transcription"/>
    <property type="evidence" value="ECO:0007669"/>
    <property type="project" value="InterPro"/>
</dbReference>
<organism evidence="10 11">
    <name type="scientific">Roseovarius aestuarii</name>
    <dbReference type="NCBI Taxonomy" id="475083"/>
    <lineage>
        <taxon>Bacteria</taxon>
        <taxon>Pseudomonadati</taxon>
        <taxon>Pseudomonadota</taxon>
        <taxon>Alphaproteobacteria</taxon>
        <taxon>Rhodobacterales</taxon>
        <taxon>Roseobacteraceae</taxon>
        <taxon>Roseovarius</taxon>
    </lineage>
</organism>
<dbReference type="Gene3D" id="1.10.10.10">
    <property type="entry name" value="Winged helix-like DNA-binding domain superfamily/Winged helix DNA-binding domain"/>
    <property type="match status" value="1"/>
</dbReference>
<dbReference type="CDD" id="cd00383">
    <property type="entry name" value="trans_reg_C"/>
    <property type="match status" value="1"/>
</dbReference>
<evidence type="ECO:0000256" key="4">
    <source>
        <dbReference type="ARBA" id="ARBA00023125"/>
    </source>
</evidence>
<dbReference type="InterPro" id="IPR001867">
    <property type="entry name" value="OmpR/PhoB-type_DNA-bd"/>
</dbReference>
<dbReference type="Gene3D" id="3.40.50.2300">
    <property type="match status" value="1"/>
</dbReference>
<dbReference type="Proteomes" id="UP000193224">
    <property type="component" value="Unassembled WGS sequence"/>
</dbReference>
<dbReference type="PANTHER" id="PTHR48111">
    <property type="entry name" value="REGULATOR OF RPOS"/>
    <property type="match status" value="1"/>
</dbReference>
<gene>
    <name evidence="10" type="primary">mprA_1</name>
    <name evidence="10" type="ORF">ROA7745_01302</name>
</gene>
<protein>
    <submittedName>
        <fullName evidence="10">Response regulator MprA</fullName>
    </submittedName>
</protein>
<dbReference type="PROSITE" id="PS50110">
    <property type="entry name" value="RESPONSE_REGULATORY"/>
    <property type="match status" value="1"/>
</dbReference>
<evidence type="ECO:0000259" key="8">
    <source>
        <dbReference type="PROSITE" id="PS50110"/>
    </source>
</evidence>
<dbReference type="GO" id="GO:0032993">
    <property type="term" value="C:protein-DNA complex"/>
    <property type="evidence" value="ECO:0007669"/>
    <property type="project" value="TreeGrafter"/>
</dbReference>
<dbReference type="GO" id="GO:0005829">
    <property type="term" value="C:cytosol"/>
    <property type="evidence" value="ECO:0007669"/>
    <property type="project" value="TreeGrafter"/>
</dbReference>
<dbReference type="FunFam" id="3.40.50.2300:FF:000001">
    <property type="entry name" value="DNA-binding response regulator PhoB"/>
    <property type="match status" value="1"/>
</dbReference>
<keyword evidence="4 7" id="KW-0238">DNA-binding</keyword>
<dbReference type="GO" id="GO:0000156">
    <property type="term" value="F:phosphorelay response regulator activity"/>
    <property type="evidence" value="ECO:0007669"/>
    <property type="project" value="TreeGrafter"/>
</dbReference>
<evidence type="ECO:0000256" key="7">
    <source>
        <dbReference type="PROSITE-ProRule" id="PRU01091"/>
    </source>
</evidence>
<keyword evidence="3" id="KW-0805">Transcription regulation</keyword>
<accession>A0A1X7BQL7</accession>
<feature type="domain" description="OmpR/PhoB-type" evidence="9">
    <location>
        <begin position="128"/>
        <end position="223"/>
    </location>
</feature>
<dbReference type="Pfam" id="PF00072">
    <property type="entry name" value="Response_reg"/>
    <property type="match status" value="1"/>
</dbReference>
<dbReference type="InterPro" id="IPR036388">
    <property type="entry name" value="WH-like_DNA-bd_sf"/>
</dbReference>
<dbReference type="SUPFAM" id="SSF46894">
    <property type="entry name" value="C-terminal effector domain of the bipartite response regulators"/>
    <property type="match status" value="1"/>
</dbReference>
<dbReference type="OrthoDB" id="9802426at2"/>
<dbReference type="Gene3D" id="6.10.250.690">
    <property type="match status" value="1"/>
</dbReference>
<keyword evidence="5" id="KW-0804">Transcription</keyword>
<dbReference type="InterPro" id="IPR001789">
    <property type="entry name" value="Sig_transdc_resp-reg_receiver"/>
</dbReference>
<dbReference type="CDD" id="cd19935">
    <property type="entry name" value="REC_OmpR_CusR-like"/>
    <property type="match status" value="1"/>
</dbReference>
<evidence type="ECO:0000256" key="2">
    <source>
        <dbReference type="ARBA" id="ARBA00023012"/>
    </source>
</evidence>
<dbReference type="InterPro" id="IPR039420">
    <property type="entry name" value="WalR-like"/>
</dbReference>
<evidence type="ECO:0000256" key="3">
    <source>
        <dbReference type="ARBA" id="ARBA00023015"/>
    </source>
</evidence>
<dbReference type="PANTHER" id="PTHR48111:SF22">
    <property type="entry name" value="REGULATOR OF RPOS"/>
    <property type="match status" value="1"/>
</dbReference>
<keyword evidence="2" id="KW-0902">Two-component regulatory system</keyword>
<feature type="DNA-binding region" description="OmpR/PhoB-type" evidence="7">
    <location>
        <begin position="128"/>
        <end position="223"/>
    </location>
</feature>
<dbReference type="GO" id="GO:0000976">
    <property type="term" value="F:transcription cis-regulatory region binding"/>
    <property type="evidence" value="ECO:0007669"/>
    <property type="project" value="TreeGrafter"/>
</dbReference>
<feature type="domain" description="Response regulatory" evidence="8">
    <location>
        <begin position="2"/>
        <end position="116"/>
    </location>
</feature>
<dbReference type="RefSeq" id="WP_085799430.1">
    <property type="nucleotide sequence ID" value="NZ_FWXB01000003.1"/>
</dbReference>
<dbReference type="AlphaFoldDB" id="A0A1X7BQL7"/>
<dbReference type="SMART" id="SM00862">
    <property type="entry name" value="Trans_reg_C"/>
    <property type="match status" value="1"/>
</dbReference>
<evidence type="ECO:0000259" key="9">
    <source>
        <dbReference type="PROSITE" id="PS51755"/>
    </source>
</evidence>
<keyword evidence="11" id="KW-1185">Reference proteome</keyword>
<dbReference type="InterPro" id="IPR016032">
    <property type="entry name" value="Sig_transdc_resp-reg_C-effctor"/>
</dbReference>
<dbReference type="PROSITE" id="PS51755">
    <property type="entry name" value="OMPR_PHOB"/>
    <property type="match status" value="1"/>
</dbReference>
<evidence type="ECO:0000313" key="10">
    <source>
        <dbReference type="EMBL" id="SMC11489.1"/>
    </source>
</evidence>
<dbReference type="EMBL" id="FWXB01000003">
    <property type="protein sequence ID" value="SMC11489.1"/>
    <property type="molecule type" value="Genomic_DNA"/>
</dbReference>
<name>A0A1X7BQL7_9RHOB</name>
<dbReference type="InterPro" id="IPR011006">
    <property type="entry name" value="CheY-like_superfamily"/>
</dbReference>
<evidence type="ECO:0000313" key="11">
    <source>
        <dbReference type="Proteomes" id="UP000193224"/>
    </source>
</evidence>
<feature type="modified residue" description="4-aspartylphosphate" evidence="6">
    <location>
        <position position="51"/>
    </location>
</feature>
<evidence type="ECO:0000256" key="6">
    <source>
        <dbReference type="PROSITE-ProRule" id="PRU00169"/>
    </source>
</evidence>
<reference evidence="10 11" key="1">
    <citation type="submission" date="2017-03" db="EMBL/GenBank/DDBJ databases">
        <authorList>
            <person name="Afonso C.L."/>
            <person name="Miller P.J."/>
            <person name="Scott M.A."/>
            <person name="Spackman E."/>
            <person name="Goraichik I."/>
            <person name="Dimitrov K.M."/>
            <person name="Suarez D.L."/>
            <person name="Swayne D.E."/>
        </authorList>
    </citation>
    <scope>NUCLEOTIDE SEQUENCE [LARGE SCALE GENOMIC DNA]</scope>
    <source>
        <strain evidence="10 11">CECT 7745</strain>
    </source>
</reference>
<dbReference type="SUPFAM" id="SSF52172">
    <property type="entry name" value="CheY-like"/>
    <property type="match status" value="1"/>
</dbReference>
<sequence length="223" mass="25171">MNILLVEDEEPVADFIRRGLKAEGYSVEHANDGELALEFLQSRDFDVVVLDLMLPGISGTEVCRKMRARANQTPVLMLTALDSTDERVAGLRIGADDYLPKPFDFEELLARLEALHRRKTNYLAKDEDKMITHRGLSFDPYALEFYVDGEPVSLSSKERELAVLLLKNVGRALSRERILNAVWGTQADPMTNIVDVYIGRLRKKFGQQGETIVTLRGAGYRLD</sequence>